<evidence type="ECO:0000313" key="6">
    <source>
        <dbReference type="Proteomes" id="UP000199103"/>
    </source>
</evidence>
<evidence type="ECO:0000256" key="2">
    <source>
        <dbReference type="ARBA" id="ARBA00022723"/>
    </source>
</evidence>
<dbReference type="OrthoDB" id="5241672at2"/>
<dbReference type="SFLD" id="SFLDS00001">
    <property type="entry name" value="Enolase"/>
    <property type="match status" value="1"/>
</dbReference>
<comment type="similarity">
    <text evidence="1">Belongs to the mandelate racemase/muconate lactonizing enzyme family.</text>
</comment>
<dbReference type="InterPro" id="IPR029017">
    <property type="entry name" value="Enolase-like_N"/>
</dbReference>
<dbReference type="InterPro" id="IPR013341">
    <property type="entry name" value="Mandelate_racemase_N_dom"/>
</dbReference>
<dbReference type="PANTHER" id="PTHR48073:SF2">
    <property type="entry name" value="O-SUCCINYLBENZOATE SYNTHASE"/>
    <property type="match status" value="1"/>
</dbReference>
<evidence type="ECO:0000313" key="5">
    <source>
        <dbReference type="EMBL" id="SDT27407.1"/>
    </source>
</evidence>
<keyword evidence="2" id="KW-0479">Metal-binding</keyword>
<keyword evidence="6" id="KW-1185">Reference proteome</keyword>
<dbReference type="InterPro" id="IPR018110">
    <property type="entry name" value="Mandel_Rmase/mucon_lact_enz_CS"/>
</dbReference>
<dbReference type="Pfam" id="PF13378">
    <property type="entry name" value="MR_MLE_C"/>
    <property type="match status" value="1"/>
</dbReference>
<evidence type="ECO:0000259" key="4">
    <source>
        <dbReference type="SMART" id="SM00922"/>
    </source>
</evidence>
<keyword evidence="3 5" id="KW-0413">Isomerase</keyword>
<dbReference type="GO" id="GO:0009063">
    <property type="term" value="P:amino acid catabolic process"/>
    <property type="evidence" value="ECO:0007669"/>
    <property type="project" value="InterPro"/>
</dbReference>
<dbReference type="SUPFAM" id="SSF51604">
    <property type="entry name" value="Enolase C-terminal domain-like"/>
    <property type="match status" value="1"/>
</dbReference>
<reference evidence="5 6" key="1">
    <citation type="submission" date="2016-10" db="EMBL/GenBank/DDBJ databases">
        <authorList>
            <person name="de Groot N.N."/>
        </authorList>
    </citation>
    <scope>NUCLEOTIDE SEQUENCE [LARGE SCALE GENOMIC DNA]</scope>
    <source>
        <strain evidence="5 6">DSM 21800</strain>
    </source>
</reference>
<dbReference type="SFLD" id="SFLDG00180">
    <property type="entry name" value="muconate_cycloisomerase"/>
    <property type="match status" value="1"/>
</dbReference>
<dbReference type="SMART" id="SM00922">
    <property type="entry name" value="MR_MLE"/>
    <property type="match status" value="1"/>
</dbReference>
<protein>
    <submittedName>
        <fullName evidence="5">Muconate cycloisomerase</fullName>
    </submittedName>
</protein>
<dbReference type="GO" id="GO:0046872">
    <property type="term" value="F:metal ion binding"/>
    <property type="evidence" value="ECO:0007669"/>
    <property type="project" value="UniProtKB-KW"/>
</dbReference>
<dbReference type="STRING" id="630515.SAMN04489812_4912"/>
<dbReference type="AlphaFoldDB" id="A0A1H1Z1E3"/>
<dbReference type="Gene3D" id="3.20.20.120">
    <property type="entry name" value="Enolase-like C-terminal domain"/>
    <property type="match status" value="1"/>
</dbReference>
<proteinExistence type="inferred from homology"/>
<dbReference type="InterPro" id="IPR036849">
    <property type="entry name" value="Enolase-like_C_sf"/>
</dbReference>
<dbReference type="Pfam" id="PF02746">
    <property type="entry name" value="MR_MLE_N"/>
    <property type="match status" value="1"/>
</dbReference>
<dbReference type="SUPFAM" id="SSF54826">
    <property type="entry name" value="Enolase N-terminal domain-like"/>
    <property type="match status" value="1"/>
</dbReference>
<dbReference type="InterPro" id="IPR029065">
    <property type="entry name" value="Enolase_C-like"/>
</dbReference>
<gene>
    <name evidence="5" type="ORF">SAMN04489812_4912</name>
</gene>
<dbReference type="EMBL" id="LT629772">
    <property type="protein sequence ID" value="SDT27407.1"/>
    <property type="molecule type" value="Genomic_DNA"/>
</dbReference>
<evidence type="ECO:0000256" key="1">
    <source>
        <dbReference type="ARBA" id="ARBA00008031"/>
    </source>
</evidence>
<feature type="domain" description="Mandelate racemase/muconate lactonizing enzyme C-terminal" evidence="4">
    <location>
        <begin position="156"/>
        <end position="251"/>
    </location>
</feature>
<dbReference type="Proteomes" id="UP000199103">
    <property type="component" value="Chromosome I"/>
</dbReference>
<sequence>MSSVTGTAGGLRRATIAEINTVKINPTVRPELVVSGARGTHDVSNFLLIRIVTSDGVEGIGEVSATLTWSGEDSFTAERVIDAALRPALIGAPLVPVVALEERMDRVLAGNPFTKAGIATALWDAYARGLGVPLAVALGGPLRDEIRVKCSLSGNGDRLETGYRRARDAGFEAFKIKIGMDLDGDVDRLRQARDLAGPDAFIGLDANGGYDRDTARRAVQRMAEYDPAFLEQPVQPTDLAGMAAMRSLGLPIIADESVFGTADLMAVIAAGAADVISLYIGKSGGPGRALQMATLAAAAGIGVIIGSNGELGVGAAAQTQVAVAAPGLRTDIPSDIIGAHYYQQDVLDQREVFGGGLDLTGLRARIGDAPGLGVALRADLAAALGSRA</sequence>
<dbReference type="RefSeq" id="WP_091528411.1">
    <property type="nucleotide sequence ID" value="NZ_LT629772.1"/>
</dbReference>
<evidence type="ECO:0000256" key="3">
    <source>
        <dbReference type="ARBA" id="ARBA00023235"/>
    </source>
</evidence>
<dbReference type="PROSITE" id="PS00909">
    <property type="entry name" value="MR_MLE_2"/>
    <property type="match status" value="1"/>
</dbReference>
<dbReference type="GO" id="GO:0016854">
    <property type="term" value="F:racemase and epimerase activity"/>
    <property type="evidence" value="ECO:0007669"/>
    <property type="project" value="UniProtKB-ARBA"/>
</dbReference>
<dbReference type="PANTHER" id="PTHR48073">
    <property type="entry name" value="O-SUCCINYLBENZOATE SYNTHASE-RELATED"/>
    <property type="match status" value="1"/>
</dbReference>
<name>A0A1H1Z1E3_9ACTN</name>
<dbReference type="InterPro" id="IPR013342">
    <property type="entry name" value="Mandelate_racemase_C"/>
</dbReference>
<organism evidence="5 6">
    <name type="scientific">Microlunatus soli</name>
    <dbReference type="NCBI Taxonomy" id="630515"/>
    <lineage>
        <taxon>Bacteria</taxon>
        <taxon>Bacillati</taxon>
        <taxon>Actinomycetota</taxon>
        <taxon>Actinomycetes</taxon>
        <taxon>Propionibacteriales</taxon>
        <taxon>Propionibacteriaceae</taxon>
        <taxon>Microlunatus</taxon>
    </lineage>
</organism>
<dbReference type="Gene3D" id="3.30.390.10">
    <property type="entry name" value="Enolase-like, N-terminal domain"/>
    <property type="match status" value="1"/>
</dbReference>
<accession>A0A1H1Z1E3</accession>